<name>R8AW18_9GAMM</name>
<dbReference type="PATRIC" id="fig|1318628.3.peg.3642"/>
<dbReference type="SUPFAM" id="SSF51316">
    <property type="entry name" value="Mss4-like"/>
    <property type="match status" value="1"/>
</dbReference>
<dbReference type="GO" id="GO:0046872">
    <property type="term" value="F:metal ion binding"/>
    <property type="evidence" value="ECO:0007669"/>
    <property type="project" value="UniProtKB-KW"/>
</dbReference>
<dbReference type="AlphaFoldDB" id="R8AW18"/>
<comment type="similarity">
    <text evidence="1">Belongs to the Gfa family.</text>
</comment>
<dbReference type="PROSITE" id="PS51891">
    <property type="entry name" value="CENP_V_GFA"/>
    <property type="match status" value="1"/>
</dbReference>
<reference evidence="6 7" key="1">
    <citation type="journal article" date="2013" name="Genome Announc.">
        <title>Draft Genome Sequence of the Moderately Halophilic Bacterium Marinobacter lipolyticus Strain SM19.</title>
        <authorList>
            <person name="Papke R.T."/>
            <person name="de la Haba R.R."/>
            <person name="Infante-Dominguez C."/>
            <person name="Perez D."/>
            <person name="Sanchez-Porro C."/>
            <person name="Lapierre P."/>
            <person name="Ventosa A."/>
        </authorList>
    </citation>
    <scope>NUCLEOTIDE SEQUENCE [LARGE SCALE GENOMIC DNA]</scope>
    <source>
        <strain evidence="6 7">SM19</strain>
    </source>
</reference>
<sequence length="143" mass="15899">VIPKGEVMLHGSCLCGEVQYEYSGELGPIAMCHCSQCRRAQGSAYATNSPIQASQFQFVEGRDLVKEFESKPGKKRAFCSECGSPLYSRLDSKPALLRLRIGTLKTQIEAKPEYHIFASSAAEWYEFKDGLPRYAELEDGPLV</sequence>
<accession>R8AW18</accession>
<dbReference type="InterPro" id="IPR011057">
    <property type="entry name" value="Mss4-like_sf"/>
</dbReference>
<evidence type="ECO:0000256" key="1">
    <source>
        <dbReference type="ARBA" id="ARBA00005495"/>
    </source>
</evidence>
<dbReference type="GO" id="GO:0016846">
    <property type="term" value="F:carbon-sulfur lyase activity"/>
    <property type="evidence" value="ECO:0007669"/>
    <property type="project" value="InterPro"/>
</dbReference>
<gene>
    <name evidence="6" type="ORF">MARLIPOL_18328</name>
</gene>
<organism evidence="6 7">
    <name type="scientific">Marinobacter lipolyticus SM19</name>
    <dbReference type="NCBI Taxonomy" id="1318628"/>
    <lineage>
        <taxon>Bacteria</taxon>
        <taxon>Pseudomonadati</taxon>
        <taxon>Pseudomonadota</taxon>
        <taxon>Gammaproteobacteria</taxon>
        <taxon>Pseudomonadales</taxon>
        <taxon>Marinobacteraceae</taxon>
        <taxon>Marinobacter</taxon>
    </lineage>
</organism>
<dbReference type="InterPro" id="IPR006913">
    <property type="entry name" value="CENP-V/GFA"/>
</dbReference>
<dbReference type="Gene3D" id="3.90.1590.10">
    <property type="entry name" value="glutathione-dependent formaldehyde- activating enzyme (gfa)"/>
    <property type="match status" value="1"/>
</dbReference>
<dbReference type="PANTHER" id="PTHR33337">
    <property type="entry name" value="GFA DOMAIN-CONTAINING PROTEIN"/>
    <property type="match status" value="1"/>
</dbReference>
<keyword evidence="7" id="KW-1185">Reference proteome</keyword>
<dbReference type="Proteomes" id="UP000016540">
    <property type="component" value="Unassembled WGS sequence"/>
</dbReference>
<dbReference type="HOGENOM" id="CLU_1800533_0_0_6"/>
<feature type="domain" description="CENP-V/GFA" evidence="5">
    <location>
        <begin position="9"/>
        <end position="126"/>
    </location>
</feature>
<protein>
    <submittedName>
        <fullName evidence="6">Glutathione-dependent formaldehyde-activating GFA</fullName>
    </submittedName>
</protein>
<evidence type="ECO:0000256" key="4">
    <source>
        <dbReference type="ARBA" id="ARBA00023239"/>
    </source>
</evidence>
<comment type="caution">
    <text evidence="6">The sequence shown here is derived from an EMBL/GenBank/DDBJ whole genome shotgun (WGS) entry which is preliminary data.</text>
</comment>
<feature type="non-terminal residue" evidence="6">
    <location>
        <position position="1"/>
    </location>
</feature>
<evidence type="ECO:0000313" key="7">
    <source>
        <dbReference type="Proteomes" id="UP000016540"/>
    </source>
</evidence>
<keyword evidence="3" id="KW-0862">Zinc</keyword>
<dbReference type="Pfam" id="PF04828">
    <property type="entry name" value="GFA"/>
    <property type="match status" value="1"/>
</dbReference>
<proteinExistence type="inferred from homology"/>
<evidence type="ECO:0000256" key="2">
    <source>
        <dbReference type="ARBA" id="ARBA00022723"/>
    </source>
</evidence>
<evidence type="ECO:0000256" key="3">
    <source>
        <dbReference type="ARBA" id="ARBA00022833"/>
    </source>
</evidence>
<dbReference type="EMBL" id="ASAD01000042">
    <property type="protein sequence ID" value="EON90525.1"/>
    <property type="molecule type" value="Genomic_DNA"/>
</dbReference>
<evidence type="ECO:0000259" key="5">
    <source>
        <dbReference type="PROSITE" id="PS51891"/>
    </source>
</evidence>
<dbReference type="eggNOG" id="COG3791">
    <property type="taxonomic scope" value="Bacteria"/>
</dbReference>
<keyword evidence="4" id="KW-0456">Lyase</keyword>
<keyword evidence="2" id="KW-0479">Metal-binding</keyword>
<dbReference type="PANTHER" id="PTHR33337:SF40">
    <property type="entry name" value="CENP-V_GFA DOMAIN-CONTAINING PROTEIN-RELATED"/>
    <property type="match status" value="1"/>
</dbReference>
<evidence type="ECO:0000313" key="6">
    <source>
        <dbReference type="EMBL" id="EON90525.1"/>
    </source>
</evidence>